<dbReference type="KEGG" id="cja:CJA_1425"/>
<evidence type="ECO:0000313" key="1">
    <source>
        <dbReference type="EMBL" id="ACE84410.1"/>
    </source>
</evidence>
<keyword evidence="2" id="KW-1185">Reference proteome</keyword>
<organism evidence="1 2">
    <name type="scientific">Cellvibrio japonicus (strain Ueda107)</name>
    <name type="common">Pseudomonas fluorescens subsp. cellulosa</name>
    <dbReference type="NCBI Taxonomy" id="498211"/>
    <lineage>
        <taxon>Bacteria</taxon>
        <taxon>Pseudomonadati</taxon>
        <taxon>Pseudomonadota</taxon>
        <taxon>Gammaproteobacteria</taxon>
        <taxon>Cellvibrionales</taxon>
        <taxon>Cellvibrionaceae</taxon>
        <taxon>Cellvibrio</taxon>
    </lineage>
</organism>
<name>B3PDG7_CELJU</name>
<dbReference type="HOGENOM" id="CLU_3388699_0_0_6"/>
<gene>
    <name evidence="1" type="ordered locus">CJA_1425</name>
</gene>
<dbReference type="AlphaFoldDB" id="B3PDG7"/>
<accession>B3PDG7</accession>
<dbReference type="Proteomes" id="UP000001036">
    <property type="component" value="Chromosome"/>
</dbReference>
<dbReference type="EMBL" id="CP000934">
    <property type="protein sequence ID" value="ACE84410.1"/>
    <property type="molecule type" value="Genomic_DNA"/>
</dbReference>
<sequence length="32" mass="3518">MPAIKKPAYAGFFMESSSHYQGKPLSGIEDVM</sequence>
<reference evidence="1 2" key="1">
    <citation type="journal article" date="2008" name="J. Bacteriol.">
        <title>Insights into plant cell wall degradation from the genome sequence of the soil bacterium Cellvibrio japonicus.</title>
        <authorList>
            <person name="Deboy R.T."/>
            <person name="Mongodin E.F."/>
            <person name="Fouts D.E."/>
            <person name="Tailford L.E."/>
            <person name="Khouri H."/>
            <person name="Emerson J.B."/>
            <person name="Mohamoud Y."/>
            <person name="Watkins K."/>
            <person name="Henrissat B."/>
            <person name="Gilbert H.J."/>
            <person name="Nelson K.E."/>
        </authorList>
    </citation>
    <scope>NUCLEOTIDE SEQUENCE [LARGE SCALE GENOMIC DNA]</scope>
    <source>
        <strain evidence="1 2">Ueda107</strain>
    </source>
</reference>
<protein>
    <submittedName>
        <fullName evidence="1">Uncharacterized protein</fullName>
    </submittedName>
</protein>
<evidence type="ECO:0000313" key="2">
    <source>
        <dbReference type="Proteomes" id="UP000001036"/>
    </source>
</evidence>
<proteinExistence type="predicted"/>